<proteinExistence type="predicted"/>
<evidence type="ECO:0000313" key="2">
    <source>
        <dbReference type="Proteomes" id="UP000076586"/>
    </source>
</evidence>
<dbReference type="Proteomes" id="UP000076586">
    <property type="component" value="Unassembled WGS sequence"/>
</dbReference>
<keyword evidence="2" id="KW-1185">Reference proteome</keyword>
<sequence length="269" mass="30842">MQLTLNKILVTIVVWGLISMQLFAQFDKFCIEFHPSFLTGSKLQVDKADDGYTMCFQSNGINQQCAVPDSFAVVLEDFLSSYQCTNKTMINTILHKSVLQNGDTITEREICIGTDGITVAGEIQFAGQIKPFQFWSPRKNDKNHELVALLFSLMNNSLTDTVIVNYQERLEQYFDFGLGLKKISDKPLQYKLYGGISEDKSKQLLNFFEKLPKNKYVYIDMSNFEGMGTMFDDDFLEVTEEHKHLFWIKCSPIAKKSLERAEIASNRIQ</sequence>
<reference evidence="2" key="1">
    <citation type="submission" date="2016-04" db="EMBL/GenBank/DDBJ databases">
        <title>Draft genome sequence of Paludibacter jiangxiensis strain NM7.</title>
        <authorList>
            <person name="Qiu Y."/>
            <person name="Matsuura N."/>
            <person name="Ohashi A."/>
            <person name="Tourlousse M.D."/>
            <person name="Sekiguchi Y."/>
        </authorList>
    </citation>
    <scope>NUCLEOTIDE SEQUENCE [LARGE SCALE GENOMIC DNA]</scope>
    <source>
        <strain evidence="2">NM7</strain>
    </source>
</reference>
<gene>
    <name evidence="1" type="ORF">PJIAN_2168</name>
</gene>
<dbReference type="AlphaFoldDB" id="A0A161LUG2"/>
<name>A0A161LUG2_9BACT</name>
<comment type="caution">
    <text evidence="1">The sequence shown here is derived from an EMBL/GenBank/DDBJ whole genome shotgun (WGS) entry which is preliminary data.</text>
</comment>
<protein>
    <submittedName>
        <fullName evidence="1">Uncharacterized protein</fullName>
    </submittedName>
</protein>
<organism evidence="1 2">
    <name type="scientific">Paludibacter jiangxiensis</name>
    <dbReference type="NCBI Taxonomy" id="681398"/>
    <lineage>
        <taxon>Bacteria</taxon>
        <taxon>Pseudomonadati</taxon>
        <taxon>Bacteroidota</taxon>
        <taxon>Bacteroidia</taxon>
        <taxon>Bacteroidales</taxon>
        <taxon>Paludibacteraceae</taxon>
        <taxon>Paludibacter</taxon>
    </lineage>
</organism>
<dbReference type="EMBL" id="BDCR01000002">
    <property type="protein sequence ID" value="GAT62609.1"/>
    <property type="molecule type" value="Genomic_DNA"/>
</dbReference>
<accession>A0A161LUG2</accession>
<evidence type="ECO:0000313" key="1">
    <source>
        <dbReference type="EMBL" id="GAT62609.1"/>
    </source>
</evidence>
<reference evidence="2" key="2">
    <citation type="journal article" date="2017" name="Genome Announc.">
        <title>Draft genome sequence of Paludibacter jiangxiensis NM7(T), a propionate-producing fermentative bacterium.</title>
        <authorList>
            <person name="Qiu Y.-L."/>
            <person name="Tourlousse D.M."/>
            <person name="Matsuura N."/>
            <person name="Ohashi A."/>
            <person name="Sekiguchi Y."/>
        </authorList>
    </citation>
    <scope>NUCLEOTIDE SEQUENCE [LARGE SCALE GENOMIC DNA]</scope>
    <source>
        <strain evidence="2">NM7</strain>
    </source>
</reference>